<feature type="region of interest" description="Disordered" evidence="1">
    <location>
        <begin position="66"/>
        <end position="87"/>
    </location>
</feature>
<keyword evidence="3" id="KW-1185">Reference proteome</keyword>
<dbReference type="Proteomes" id="UP000027222">
    <property type="component" value="Unassembled WGS sequence"/>
</dbReference>
<proteinExistence type="predicted"/>
<organism evidence="2 3">
    <name type="scientific">Galerina marginata (strain CBS 339.88)</name>
    <dbReference type="NCBI Taxonomy" id="685588"/>
    <lineage>
        <taxon>Eukaryota</taxon>
        <taxon>Fungi</taxon>
        <taxon>Dikarya</taxon>
        <taxon>Basidiomycota</taxon>
        <taxon>Agaricomycotina</taxon>
        <taxon>Agaricomycetes</taxon>
        <taxon>Agaricomycetidae</taxon>
        <taxon>Agaricales</taxon>
        <taxon>Agaricineae</taxon>
        <taxon>Strophariaceae</taxon>
        <taxon>Galerina</taxon>
    </lineage>
</organism>
<sequence length="260" mass="29453">MDYDPIELYGDYFIYSQTTLVNPMEETLLETLAFDQTESHNFSAQAKENFAKYNVEPGTAYPTFSKSEGIRGLDNSQNDSEYLPTPSIDLPPSYLVLNLPGIPRSIQNDPSPTDDDRQTYRVIKWTPNTRIVAGCRFNSAASTEDEKEKIHAALKAPSTTKICPMNDCNYRLTKYRTLDFRRHLRTHLRSPSNDHSEGFWCRGVPIALAKHYSIPASAKSYKFGQDTYIGGCMINIDKFATAIYFFSIGRRPSTVLKADT</sequence>
<dbReference type="OrthoDB" id="8922241at2759"/>
<evidence type="ECO:0000313" key="2">
    <source>
        <dbReference type="EMBL" id="KDR75362.1"/>
    </source>
</evidence>
<evidence type="ECO:0000256" key="1">
    <source>
        <dbReference type="SAM" id="MobiDB-lite"/>
    </source>
</evidence>
<dbReference type="HOGENOM" id="CLU_1069762_0_0_1"/>
<evidence type="ECO:0000313" key="3">
    <source>
        <dbReference type="Proteomes" id="UP000027222"/>
    </source>
</evidence>
<reference evidence="3" key="1">
    <citation type="journal article" date="2014" name="Proc. Natl. Acad. Sci. U.S.A.">
        <title>Extensive sampling of basidiomycete genomes demonstrates inadequacy of the white-rot/brown-rot paradigm for wood decay fungi.</title>
        <authorList>
            <person name="Riley R."/>
            <person name="Salamov A.A."/>
            <person name="Brown D.W."/>
            <person name="Nagy L.G."/>
            <person name="Floudas D."/>
            <person name="Held B.W."/>
            <person name="Levasseur A."/>
            <person name="Lombard V."/>
            <person name="Morin E."/>
            <person name="Otillar R."/>
            <person name="Lindquist E.A."/>
            <person name="Sun H."/>
            <person name="LaButti K.M."/>
            <person name="Schmutz J."/>
            <person name="Jabbour D."/>
            <person name="Luo H."/>
            <person name="Baker S.E."/>
            <person name="Pisabarro A.G."/>
            <person name="Walton J.D."/>
            <person name="Blanchette R.A."/>
            <person name="Henrissat B."/>
            <person name="Martin F."/>
            <person name="Cullen D."/>
            <person name="Hibbett D.S."/>
            <person name="Grigoriev I.V."/>
        </authorList>
    </citation>
    <scope>NUCLEOTIDE SEQUENCE [LARGE SCALE GENOMIC DNA]</scope>
    <source>
        <strain evidence="3">CBS 339.88</strain>
    </source>
</reference>
<dbReference type="AlphaFoldDB" id="A0A067SZ60"/>
<name>A0A067SZ60_GALM3</name>
<protein>
    <submittedName>
        <fullName evidence="2">Uncharacterized protein</fullName>
    </submittedName>
</protein>
<accession>A0A067SZ60</accession>
<gene>
    <name evidence="2" type="ORF">GALMADRAFT_211579</name>
</gene>
<dbReference type="EMBL" id="KL142381">
    <property type="protein sequence ID" value="KDR75362.1"/>
    <property type="molecule type" value="Genomic_DNA"/>
</dbReference>